<evidence type="ECO:0000256" key="2">
    <source>
        <dbReference type="ARBA" id="ARBA00008014"/>
    </source>
</evidence>
<dbReference type="Pfam" id="PF01264">
    <property type="entry name" value="Chorismate_synt"/>
    <property type="match status" value="1"/>
</dbReference>
<dbReference type="NCBIfam" id="TIGR00033">
    <property type="entry name" value="aroC"/>
    <property type="match status" value="1"/>
</dbReference>
<keyword evidence="6 7" id="KW-0456">Lyase</keyword>
<comment type="catalytic activity">
    <reaction evidence="7">
        <text>5-O-(1-carboxyvinyl)-3-phosphoshikimate = chorismate + phosphate</text>
        <dbReference type="Rhea" id="RHEA:21020"/>
        <dbReference type="ChEBI" id="CHEBI:29748"/>
        <dbReference type="ChEBI" id="CHEBI:43474"/>
        <dbReference type="ChEBI" id="CHEBI:57701"/>
        <dbReference type="EC" id="4.2.3.5"/>
    </reaction>
</comment>
<dbReference type="PIRSF" id="PIRSF001456">
    <property type="entry name" value="Chorismate_synth"/>
    <property type="match status" value="1"/>
</dbReference>
<evidence type="ECO:0000256" key="7">
    <source>
        <dbReference type="RuleBase" id="RU000605"/>
    </source>
</evidence>
<comment type="similarity">
    <text evidence="2 7">Belongs to the chorismate synthase family.</text>
</comment>
<dbReference type="GeneID" id="98173796"/>
<dbReference type="CDD" id="cd07304">
    <property type="entry name" value="Chorismate_synthase"/>
    <property type="match status" value="1"/>
</dbReference>
<dbReference type="PANTHER" id="PTHR21085">
    <property type="entry name" value="CHORISMATE SYNTHASE"/>
    <property type="match status" value="1"/>
</dbReference>
<reference evidence="9 10" key="1">
    <citation type="submission" date="2024-09" db="EMBL/GenBank/DDBJ databases">
        <title>Itraconazole resistance in Madurella fahalii resulting from another homologue of gene encoding cytochrome P450 14-alpha sterol demethylase (CYP51).</title>
        <authorList>
            <person name="Yoshioka I."/>
            <person name="Fahal A.H."/>
            <person name="Kaneko S."/>
            <person name="Yaguchi T."/>
        </authorList>
    </citation>
    <scope>NUCLEOTIDE SEQUENCE [LARGE SCALE GENOMIC DNA]</scope>
    <source>
        <strain evidence="9 10">IFM 68171</strain>
    </source>
</reference>
<dbReference type="EC" id="4.2.3.5" evidence="3 7"/>
<dbReference type="SUPFAM" id="SSF103263">
    <property type="entry name" value="Chorismate synthase, AroC"/>
    <property type="match status" value="1"/>
</dbReference>
<keyword evidence="10" id="KW-1185">Reference proteome</keyword>
<evidence type="ECO:0000256" key="3">
    <source>
        <dbReference type="ARBA" id="ARBA00013036"/>
    </source>
</evidence>
<evidence type="ECO:0000256" key="6">
    <source>
        <dbReference type="ARBA" id="ARBA00023239"/>
    </source>
</evidence>
<gene>
    <name evidence="9" type="primary">ARO2</name>
    <name evidence="9" type="ORF">MFIFM68171_03051</name>
</gene>
<evidence type="ECO:0000313" key="9">
    <source>
        <dbReference type="EMBL" id="GAB1312841.1"/>
    </source>
</evidence>
<feature type="region of interest" description="Disordered" evidence="8">
    <location>
        <begin position="39"/>
        <end position="58"/>
    </location>
</feature>
<dbReference type="NCBIfam" id="NF003793">
    <property type="entry name" value="PRK05382.1"/>
    <property type="match status" value="1"/>
</dbReference>
<dbReference type="HAMAP" id="MF_00300">
    <property type="entry name" value="Chorismate_synth"/>
    <property type="match status" value="1"/>
</dbReference>
<dbReference type="Proteomes" id="UP001628179">
    <property type="component" value="Unassembled WGS sequence"/>
</dbReference>
<evidence type="ECO:0000256" key="1">
    <source>
        <dbReference type="ARBA" id="ARBA00005044"/>
    </source>
</evidence>
<keyword evidence="5 7" id="KW-0057">Aromatic amino acid biosynthesis</keyword>
<name>A0ABQ0G501_9PEZI</name>
<organism evidence="9 10">
    <name type="scientific">Madurella fahalii</name>
    <dbReference type="NCBI Taxonomy" id="1157608"/>
    <lineage>
        <taxon>Eukaryota</taxon>
        <taxon>Fungi</taxon>
        <taxon>Dikarya</taxon>
        <taxon>Ascomycota</taxon>
        <taxon>Pezizomycotina</taxon>
        <taxon>Sordariomycetes</taxon>
        <taxon>Sordariomycetidae</taxon>
        <taxon>Sordariales</taxon>
        <taxon>Sordariales incertae sedis</taxon>
        <taxon>Madurella</taxon>
    </lineage>
</organism>
<comment type="caution">
    <text evidence="9">The sequence shown here is derived from an EMBL/GenBank/DDBJ whole genome shotgun (WGS) entry which is preliminary data.</text>
</comment>
<evidence type="ECO:0000256" key="8">
    <source>
        <dbReference type="SAM" id="MobiDB-lite"/>
    </source>
</evidence>
<dbReference type="PANTHER" id="PTHR21085:SF0">
    <property type="entry name" value="CHORISMATE SYNTHASE"/>
    <property type="match status" value="1"/>
</dbReference>
<dbReference type="InterPro" id="IPR020541">
    <property type="entry name" value="Chorismate_synthase_CS"/>
</dbReference>
<evidence type="ECO:0000256" key="5">
    <source>
        <dbReference type="ARBA" id="ARBA00023141"/>
    </source>
</evidence>
<dbReference type="PROSITE" id="PS00788">
    <property type="entry name" value="CHORISMATE_SYNTHASE_2"/>
    <property type="match status" value="1"/>
</dbReference>
<dbReference type="InterPro" id="IPR035904">
    <property type="entry name" value="Chorismate_synth_AroC_sf"/>
</dbReference>
<proteinExistence type="inferred from homology"/>
<dbReference type="EMBL" id="BAAFSV010000002">
    <property type="protein sequence ID" value="GAB1312841.1"/>
    <property type="molecule type" value="Genomic_DNA"/>
</dbReference>
<dbReference type="Gene3D" id="3.60.150.10">
    <property type="entry name" value="Chorismate synthase AroC"/>
    <property type="match status" value="1"/>
</dbReference>
<evidence type="ECO:0000256" key="4">
    <source>
        <dbReference type="ARBA" id="ARBA00022605"/>
    </source>
</evidence>
<sequence length="428" mass="45905">MSTFGEYFRVTTYGESHCRSVGCIVDGCPPGMELTEEDIQPQMTRRRPGQSNITTPRNEKDRVLIQSGTEFGVTLGTPIGMMVLNEDQRPKDYGNQTMDLYPRPSHADWTYLEKYGVKASSGGGRSSARETIGRVAAGAIAEKYLKLAYGIEIVAFTSSVGSVHQFPPTAEHPSPSTNPKFLSLLQTITRKEVDNYLPVRCPDEALSKRMVDYISEFKERNDSIGGTVTCVIRNAPSGLGEPCFDKLEAMLAHAMLSIPATKGFEIGSGFGGCEVPGSTHNDPFISSASVELPAGFAESGAARSGRSRPKLTTKTNYSGGIQGGISNGAPIYFRVAFKPPATIGQEQLTATYDGESEGILAAKGRHDPCVVPRAVPIVEAMAALVLMDAVLAQQARHTAKSLLPPLKQTINSGKPVGNGVTEEEVKSQ</sequence>
<comment type="pathway">
    <text evidence="1 7">Metabolic intermediate biosynthesis; chorismate biosynthesis; chorismate from D-erythrose 4-phosphate and phosphoenolpyruvate: step 7/7.</text>
</comment>
<evidence type="ECO:0000313" key="10">
    <source>
        <dbReference type="Proteomes" id="UP001628179"/>
    </source>
</evidence>
<accession>A0ABQ0G501</accession>
<dbReference type="PROSITE" id="PS00789">
    <property type="entry name" value="CHORISMATE_SYNTHASE_3"/>
    <property type="match status" value="1"/>
</dbReference>
<comment type="cofactor">
    <cofactor evidence="7">
        <name>FMNH2</name>
        <dbReference type="ChEBI" id="CHEBI:57618"/>
    </cofactor>
    <text evidence="7">Reduced FMN (FMNH(2)).</text>
</comment>
<keyword evidence="4 7" id="KW-0028">Amino-acid biosynthesis</keyword>
<protein>
    <recommendedName>
        <fullName evidence="3 7">Chorismate synthase</fullName>
        <ecNumber evidence="3 7">4.2.3.5</ecNumber>
    </recommendedName>
</protein>
<dbReference type="PROSITE" id="PS00787">
    <property type="entry name" value="CHORISMATE_SYNTHASE_1"/>
    <property type="match status" value="1"/>
</dbReference>
<dbReference type="RefSeq" id="XP_070914574.1">
    <property type="nucleotide sequence ID" value="XM_071058473.1"/>
</dbReference>
<dbReference type="InterPro" id="IPR000453">
    <property type="entry name" value="Chorismate_synth"/>
</dbReference>